<evidence type="ECO:0000256" key="1">
    <source>
        <dbReference type="ARBA" id="ARBA00004141"/>
    </source>
</evidence>
<evidence type="ECO:0000313" key="7">
    <source>
        <dbReference type="EMBL" id="UYV74660.1"/>
    </source>
</evidence>
<feature type="transmembrane region" description="Helical" evidence="6">
    <location>
        <begin position="440"/>
        <end position="466"/>
    </location>
</feature>
<name>A0ABY6L4H1_9ARAC</name>
<protein>
    <submittedName>
        <fullName evidence="7">SERINC3</fullName>
    </submittedName>
</protein>
<feature type="transmembrane region" description="Helical" evidence="6">
    <location>
        <begin position="127"/>
        <end position="144"/>
    </location>
</feature>
<keyword evidence="5 6" id="KW-0472">Membrane</keyword>
<keyword evidence="3 6" id="KW-0812">Transmembrane</keyword>
<evidence type="ECO:0000256" key="3">
    <source>
        <dbReference type="ARBA" id="ARBA00022692"/>
    </source>
</evidence>
<feature type="transmembrane region" description="Helical" evidence="6">
    <location>
        <begin position="264"/>
        <end position="285"/>
    </location>
</feature>
<feature type="transmembrane region" description="Helical" evidence="6">
    <location>
        <begin position="507"/>
        <end position="526"/>
    </location>
</feature>
<feature type="transmembrane region" description="Helical" evidence="6">
    <location>
        <begin position="478"/>
        <end position="495"/>
    </location>
</feature>
<keyword evidence="8" id="KW-1185">Reference proteome</keyword>
<feature type="transmembrane region" description="Helical" evidence="6">
    <location>
        <begin position="546"/>
        <end position="563"/>
    </location>
</feature>
<feature type="transmembrane region" description="Helical" evidence="6">
    <location>
        <begin position="601"/>
        <end position="620"/>
    </location>
</feature>
<feature type="transmembrane region" description="Helical" evidence="6">
    <location>
        <begin position="49"/>
        <end position="68"/>
    </location>
</feature>
<dbReference type="PANTHER" id="PTHR10383:SF9">
    <property type="entry name" value="SERINE INCORPORATOR, ISOFORM F"/>
    <property type="match status" value="1"/>
</dbReference>
<evidence type="ECO:0000256" key="5">
    <source>
        <dbReference type="ARBA" id="ARBA00023136"/>
    </source>
</evidence>
<dbReference type="EMBL" id="CP092874">
    <property type="protein sequence ID" value="UYV74660.1"/>
    <property type="molecule type" value="Genomic_DNA"/>
</dbReference>
<feature type="transmembrane region" description="Helical" evidence="6">
    <location>
        <begin position="398"/>
        <end position="419"/>
    </location>
</feature>
<reference evidence="7 8" key="1">
    <citation type="submission" date="2022-01" db="EMBL/GenBank/DDBJ databases">
        <title>A chromosomal length assembly of Cordylochernes scorpioides.</title>
        <authorList>
            <person name="Zeh D."/>
            <person name="Zeh J."/>
        </authorList>
    </citation>
    <scope>NUCLEOTIDE SEQUENCE [LARGE SCALE GENOMIC DNA]</scope>
    <source>
        <strain evidence="7">IN4F17</strain>
        <tissue evidence="7">Whole Body</tissue>
    </source>
</reference>
<dbReference type="Proteomes" id="UP001235939">
    <property type="component" value="Chromosome 12"/>
</dbReference>
<feature type="transmembrane region" description="Helical" evidence="6">
    <location>
        <begin position="156"/>
        <end position="175"/>
    </location>
</feature>
<keyword evidence="4 6" id="KW-1133">Transmembrane helix</keyword>
<dbReference type="InterPro" id="IPR005016">
    <property type="entry name" value="TDE1/TMS"/>
</dbReference>
<feature type="transmembrane region" description="Helical" evidence="6">
    <location>
        <begin position="89"/>
        <end position="115"/>
    </location>
</feature>
<sequence>MYALMLLLTTIVACVLLTIDGPIKFLTSQQWNLVVDDVSLMNGCGAVWMYFGMVGGFLFILIQLVLIIDFAHGWAESWVDKQEESESKGWFCALLTATALQYAVSIAAVVLFYVYYTSGGDCHIQKFFISLNLILCVIFSALSMHPWVQEHQPRSGLLQSAVVTLYTIYLTWSAMNNSTDKACMPTYLQGSTHKFDSTTIVGLVVWFTCVLYSRVLSPGPAEPSVLICVAKWWGVQLACCCGSAACSMCCSACPNCRNSTSTRIMYALMLLLTTIVACVLLTIEGPIKVPYCSAKECEIQVGYKAAYRLCFVLTLFFLMFSLMMIGVKTSKDPRGGIQNGTRGTGHDNHELKSDVVISRFWAIKYMMLIGGMVGSFFIPSGTFETVDDVSLMNGCGAVWMYFGMVGGFLFILIQLVLIIDFAHGWAESWVDKQEESESKGWFCALLTATALQYAVSIAAVVLFYIYYTSGGDCHIQKFFISLNLILCVIFSALSMHPWVQEHQPRSGLLQSAVVTLYTIYLTWSAMNNSTDKACMPTYLQGSTHKFDSTTIVGLVVWFTCVLYSRGSLQCLQWCVCVCTDGGGAVSDAEAGKVWDNEDDEVAYSWSFFHLMFALASLYVMMTLTSWYQYVSLPPVMIIMGGRSSRLLLLHQRKRGRPAISWLEEVKKATRRSLDESDGH</sequence>
<dbReference type="Pfam" id="PF03348">
    <property type="entry name" value="Serinc"/>
    <property type="match status" value="4"/>
</dbReference>
<feature type="transmembrane region" description="Helical" evidence="6">
    <location>
        <begin position="195"/>
        <end position="213"/>
    </location>
</feature>
<proteinExistence type="inferred from homology"/>
<feature type="transmembrane region" description="Helical" evidence="6">
    <location>
        <begin position="626"/>
        <end position="648"/>
    </location>
</feature>
<evidence type="ECO:0000256" key="6">
    <source>
        <dbReference type="SAM" id="Phobius"/>
    </source>
</evidence>
<feature type="transmembrane region" description="Helical" evidence="6">
    <location>
        <begin position="305"/>
        <end position="327"/>
    </location>
</feature>
<evidence type="ECO:0000256" key="2">
    <source>
        <dbReference type="ARBA" id="ARBA00006665"/>
    </source>
</evidence>
<evidence type="ECO:0000256" key="4">
    <source>
        <dbReference type="ARBA" id="ARBA00022989"/>
    </source>
</evidence>
<dbReference type="PANTHER" id="PTHR10383">
    <property type="entry name" value="SERINE INCORPORATOR"/>
    <property type="match status" value="1"/>
</dbReference>
<feature type="transmembrane region" description="Helical" evidence="6">
    <location>
        <begin position="360"/>
        <end position="378"/>
    </location>
</feature>
<comment type="similarity">
    <text evidence="2">Belongs to the TDE1 family.</text>
</comment>
<accession>A0ABY6L4H1</accession>
<gene>
    <name evidence="7" type="ORF">LAZ67_12000441</name>
</gene>
<organism evidence="7 8">
    <name type="scientific">Cordylochernes scorpioides</name>
    <dbReference type="NCBI Taxonomy" id="51811"/>
    <lineage>
        <taxon>Eukaryota</taxon>
        <taxon>Metazoa</taxon>
        <taxon>Ecdysozoa</taxon>
        <taxon>Arthropoda</taxon>
        <taxon>Chelicerata</taxon>
        <taxon>Arachnida</taxon>
        <taxon>Pseudoscorpiones</taxon>
        <taxon>Cheliferoidea</taxon>
        <taxon>Chernetidae</taxon>
        <taxon>Cordylochernes</taxon>
    </lineage>
</organism>
<evidence type="ECO:0000313" key="8">
    <source>
        <dbReference type="Proteomes" id="UP001235939"/>
    </source>
</evidence>
<comment type="subcellular location">
    <subcellularLocation>
        <location evidence="1">Membrane</location>
        <topology evidence="1">Multi-pass membrane protein</topology>
    </subcellularLocation>
</comment>